<reference evidence="2" key="1">
    <citation type="journal article" date="2020" name="G3 (Bethesda)">
        <title>High-Quality Assemblies for Three Invasive Social Wasps from the &lt;i&gt;Vespula&lt;/i&gt; Genus.</title>
        <authorList>
            <person name="Harrop T.W.R."/>
            <person name="Guhlin J."/>
            <person name="McLaughlin G.M."/>
            <person name="Permina E."/>
            <person name="Stockwell P."/>
            <person name="Gilligan J."/>
            <person name="Le Lec M.F."/>
            <person name="Gruber M.A.M."/>
            <person name="Quinn O."/>
            <person name="Lovegrove M."/>
            <person name="Duncan E.J."/>
            <person name="Remnant E.J."/>
            <person name="Van Eeckhoven J."/>
            <person name="Graham B."/>
            <person name="Knapp R.A."/>
            <person name="Langford K.W."/>
            <person name="Kronenberg Z."/>
            <person name="Press M.O."/>
            <person name="Eacker S.M."/>
            <person name="Wilson-Rankin E.E."/>
            <person name="Purcell J."/>
            <person name="Lester P.J."/>
            <person name="Dearden P.K."/>
        </authorList>
    </citation>
    <scope>NUCLEOTIDE SEQUENCE</scope>
    <source>
        <strain evidence="2">Linc-1</strain>
    </source>
</reference>
<evidence type="ECO:0000313" key="3">
    <source>
        <dbReference type="Proteomes" id="UP000617340"/>
    </source>
</evidence>
<name>A0A834J8T1_VESGE</name>
<dbReference type="EMBL" id="JACSDZ010000020">
    <property type="protein sequence ID" value="KAF7382529.1"/>
    <property type="molecule type" value="Genomic_DNA"/>
</dbReference>
<dbReference type="InterPro" id="IPR029526">
    <property type="entry name" value="PGBD"/>
</dbReference>
<dbReference type="AlphaFoldDB" id="A0A834J8T1"/>
<dbReference type="PANTHER" id="PTHR46599:SF3">
    <property type="entry name" value="PIGGYBAC TRANSPOSABLE ELEMENT-DERIVED PROTEIN 4"/>
    <property type="match status" value="1"/>
</dbReference>
<gene>
    <name evidence="2" type="ORF">HZH68_015448</name>
</gene>
<protein>
    <recommendedName>
        <fullName evidence="1">PiggyBac transposable element-derived protein domain-containing protein</fullName>
    </recommendedName>
</protein>
<evidence type="ECO:0000313" key="2">
    <source>
        <dbReference type="EMBL" id="KAF7382529.1"/>
    </source>
</evidence>
<dbReference type="PANTHER" id="PTHR46599">
    <property type="entry name" value="PIGGYBAC TRANSPOSABLE ELEMENT-DERIVED PROTEIN 4"/>
    <property type="match status" value="1"/>
</dbReference>
<dbReference type="Pfam" id="PF13843">
    <property type="entry name" value="DDE_Tnp_1_7"/>
    <property type="match status" value="1"/>
</dbReference>
<keyword evidence="3" id="KW-1185">Reference proteome</keyword>
<comment type="caution">
    <text evidence="2">The sequence shown here is derived from an EMBL/GenBank/DDBJ whole genome shotgun (WGS) entry which is preliminary data.</text>
</comment>
<organism evidence="2 3">
    <name type="scientific">Vespula germanica</name>
    <name type="common">German yellow jacket</name>
    <name type="synonym">Paravespula germanica</name>
    <dbReference type="NCBI Taxonomy" id="30212"/>
    <lineage>
        <taxon>Eukaryota</taxon>
        <taxon>Metazoa</taxon>
        <taxon>Ecdysozoa</taxon>
        <taxon>Arthropoda</taxon>
        <taxon>Hexapoda</taxon>
        <taxon>Insecta</taxon>
        <taxon>Pterygota</taxon>
        <taxon>Neoptera</taxon>
        <taxon>Endopterygota</taxon>
        <taxon>Hymenoptera</taxon>
        <taxon>Apocrita</taxon>
        <taxon>Aculeata</taxon>
        <taxon>Vespoidea</taxon>
        <taxon>Vespidae</taxon>
        <taxon>Vespinae</taxon>
        <taxon>Vespula</taxon>
    </lineage>
</organism>
<feature type="domain" description="PiggyBac transposable element-derived protein" evidence="1">
    <location>
        <begin position="26"/>
        <end position="149"/>
    </location>
</feature>
<evidence type="ECO:0000259" key="1">
    <source>
        <dbReference type="Pfam" id="PF13843"/>
    </source>
</evidence>
<sequence length="189" mass="21748">MSDSNVPPITINFDISHQIIGPQIPTPNMQEYWSTVSNSRIPSFSEIFSRDRFFQIFWTLHLKKPARSDSTIRTPIQKASNYLVYIDSKFGYYLIPDKAICVDESVVKFKGRISFITYNPDKLTKWCIRIYALAHSKTRYLFSILLYFGGITSENILGLIFQSTILLMQLQNAATSCEIQSYSCIYAIP</sequence>
<accession>A0A834J8T1</accession>
<dbReference type="Proteomes" id="UP000617340">
    <property type="component" value="Unassembled WGS sequence"/>
</dbReference>
<proteinExistence type="predicted"/>